<dbReference type="Pfam" id="PF01584">
    <property type="entry name" value="CheW"/>
    <property type="match status" value="1"/>
</dbReference>
<dbReference type="InterPro" id="IPR036061">
    <property type="entry name" value="CheW-like_dom_sf"/>
</dbReference>
<comment type="caution">
    <text evidence="6">The sequence shown here is derived from an EMBL/GenBank/DDBJ whole genome shotgun (WGS) entry which is preliminary data.</text>
</comment>
<evidence type="ECO:0000259" key="5">
    <source>
        <dbReference type="PROSITE" id="PS50851"/>
    </source>
</evidence>
<evidence type="ECO:0000256" key="2">
    <source>
        <dbReference type="ARBA" id="ARBA00021483"/>
    </source>
</evidence>
<dbReference type="PANTHER" id="PTHR22617">
    <property type="entry name" value="CHEMOTAXIS SENSOR HISTIDINE KINASE-RELATED"/>
    <property type="match status" value="1"/>
</dbReference>
<evidence type="ECO:0000256" key="4">
    <source>
        <dbReference type="SAM" id="MobiDB-lite"/>
    </source>
</evidence>
<gene>
    <name evidence="6" type="ORF">FKG94_05795</name>
</gene>
<evidence type="ECO:0000256" key="3">
    <source>
        <dbReference type="ARBA" id="ARBA00022490"/>
    </source>
</evidence>
<evidence type="ECO:0000313" key="6">
    <source>
        <dbReference type="EMBL" id="TQV84175.1"/>
    </source>
</evidence>
<evidence type="ECO:0000256" key="1">
    <source>
        <dbReference type="ARBA" id="ARBA00004496"/>
    </source>
</evidence>
<dbReference type="Gene3D" id="2.30.30.40">
    <property type="entry name" value="SH3 Domains"/>
    <property type="match status" value="1"/>
</dbReference>
<name>A0A545U3X5_9GAMM</name>
<dbReference type="InterPro" id="IPR039315">
    <property type="entry name" value="CheW"/>
</dbReference>
<proteinExistence type="predicted"/>
<dbReference type="GO" id="GO:0005829">
    <property type="term" value="C:cytosol"/>
    <property type="evidence" value="ECO:0007669"/>
    <property type="project" value="TreeGrafter"/>
</dbReference>
<dbReference type="SUPFAM" id="SSF50341">
    <property type="entry name" value="CheW-like"/>
    <property type="match status" value="1"/>
</dbReference>
<accession>A0A545U3X5</accession>
<feature type="region of interest" description="Disordered" evidence="4">
    <location>
        <begin position="1"/>
        <end position="20"/>
    </location>
</feature>
<dbReference type="SMART" id="SM00260">
    <property type="entry name" value="CheW"/>
    <property type="match status" value="1"/>
</dbReference>
<reference evidence="6 7" key="1">
    <citation type="submission" date="2019-06" db="EMBL/GenBank/DDBJ databases">
        <title>Whole genome sequence for Cellvibrionaceae sp. R142.</title>
        <authorList>
            <person name="Wang G."/>
        </authorList>
    </citation>
    <scope>NUCLEOTIDE SEQUENCE [LARGE SCALE GENOMIC DNA]</scope>
    <source>
        <strain evidence="6 7">R142</strain>
    </source>
</reference>
<dbReference type="EMBL" id="VHSG01000006">
    <property type="protein sequence ID" value="TQV84175.1"/>
    <property type="molecule type" value="Genomic_DNA"/>
</dbReference>
<dbReference type="Proteomes" id="UP000319732">
    <property type="component" value="Unassembled WGS sequence"/>
</dbReference>
<keyword evidence="3" id="KW-0963">Cytoplasm</keyword>
<dbReference type="OrthoDB" id="9790406at2"/>
<protein>
    <recommendedName>
        <fullName evidence="2">Chemotaxis protein CheW</fullName>
    </recommendedName>
</protein>
<dbReference type="GO" id="GO:0007165">
    <property type="term" value="P:signal transduction"/>
    <property type="evidence" value="ECO:0007669"/>
    <property type="project" value="InterPro"/>
</dbReference>
<dbReference type="PROSITE" id="PS50851">
    <property type="entry name" value="CHEW"/>
    <property type="match status" value="1"/>
</dbReference>
<dbReference type="Gene3D" id="2.40.50.180">
    <property type="entry name" value="CheA-289, Domain 4"/>
    <property type="match status" value="1"/>
</dbReference>
<dbReference type="RefSeq" id="WP_142903255.1">
    <property type="nucleotide sequence ID" value="NZ_ML660089.1"/>
</dbReference>
<organism evidence="6 7">
    <name type="scientific">Exilibacterium tricleocarpae</name>
    <dbReference type="NCBI Taxonomy" id="2591008"/>
    <lineage>
        <taxon>Bacteria</taxon>
        <taxon>Pseudomonadati</taxon>
        <taxon>Pseudomonadota</taxon>
        <taxon>Gammaproteobacteria</taxon>
        <taxon>Cellvibrionales</taxon>
        <taxon>Cellvibrionaceae</taxon>
        <taxon>Exilibacterium</taxon>
    </lineage>
</organism>
<feature type="domain" description="CheW-like" evidence="5">
    <location>
        <begin position="28"/>
        <end position="172"/>
    </location>
</feature>
<evidence type="ECO:0000313" key="7">
    <source>
        <dbReference type="Proteomes" id="UP000319732"/>
    </source>
</evidence>
<dbReference type="PANTHER" id="PTHR22617:SF45">
    <property type="entry name" value="CHEMOTAXIS PROTEIN CHEW"/>
    <property type="match status" value="1"/>
</dbReference>
<comment type="subcellular location">
    <subcellularLocation>
        <location evidence="1">Cytoplasm</location>
    </subcellularLocation>
</comment>
<dbReference type="CDD" id="cd00732">
    <property type="entry name" value="CheW"/>
    <property type="match status" value="1"/>
</dbReference>
<keyword evidence="7" id="KW-1185">Reference proteome</keyword>
<dbReference type="InterPro" id="IPR002545">
    <property type="entry name" value="CheW-lke_dom"/>
</dbReference>
<dbReference type="AlphaFoldDB" id="A0A545U3X5"/>
<dbReference type="GO" id="GO:0006935">
    <property type="term" value="P:chemotaxis"/>
    <property type="evidence" value="ECO:0007669"/>
    <property type="project" value="InterPro"/>
</dbReference>
<sequence length="192" mass="20705">MQAVNVGATDENDQLPAEQHQGDVVEDGDQYLTFIMAHEEYGVDILCVQEIRGWEAATPIPNAPSHIKGVINLRGTIVPIVDLRQCFGLEAIEYTAVTVVIVLKVETEKGSRIMGIVVDAVSDVYSLAAAEMKSAPDLGDAVNTDYIRGLVNVDGKMVILLEIDRLLSMDDIPNLAEVSRQVLSGAADAEAQ</sequence>